<dbReference type="STRING" id="1314778.A0A5C3P0F5"/>
<dbReference type="SUPFAM" id="SSF144232">
    <property type="entry name" value="HIT/MYND zinc finger-like"/>
    <property type="match status" value="1"/>
</dbReference>
<feature type="domain" description="MYND-type" evidence="4">
    <location>
        <begin position="273"/>
        <end position="309"/>
    </location>
</feature>
<keyword evidence="2" id="KW-0863">Zinc-finger</keyword>
<proteinExistence type="predicted"/>
<evidence type="ECO:0000313" key="5">
    <source>
        <dbReference type="EMBL" id="TFK81770.1"/>
    </source>
</evidence>
<evidence type="ECO:0000256" key="2">
    <source>
        <dbReference type="ARBA" id="ARBA00022771"/>
    </source>
</evidence>
<dbReference type="AlphaFoldDB" id="A0A5C3P0F5"/>
<evidence type="ECO:0000256" key="1">
    <source>
        <dbReference type="ARBA" id="ARBA00022723"/>
    </source>
</evidence>
<dbReference type="EMBL" id="ML211561">
    <property type="protein sequence ID" value="TFK81770.1"/>
    <property type="molecule type" value="Genomic_DNA"/>
</dbReference>
<keyword evidence="3" id="KW-0862">Zinc</keyword>
<evidence type="ECO:0000256" key="3">
    <source>
        <dbReference type="ARBA" id="ARBA00022833"/>
    </source>
</evidence>
<accession>A0A5C3P0F5</accession>
<organism evidence="5 6">
    <name type="scientific">Polyporus arcularius HHB13444</name>
    <dbReference type="NCBI Taxonomy" id="1314778"/>
    <lineage>
        <taxon>Eukaryota</taxon>
        <taxon>Fungi</taxon>
        <taxon>Dikarya</taxon>
        <taxon>Basidiomycota</taxon>
        <taxon>Agaricomycotina</taxon>
        <taxon>Agaricomycetes</taxon>
        <taxon>Polyporales</taxon>
        <taxon>Polyporaceae</taxon>
        <taxon>Polyporus</taxon>
    </lineage>
</organism>
<dbReference type="Gene3D" id="6.10.140.2220">
    <property type="match status" value="1"/>
</dbReference>
<dbReference type="Pfam" id="PF01753">
    <property type="entry name" value="zf-MYND"/>
    <property type="match status" value="1"/>
</dbReference>
<evidence type="ECO:0000313" key="6">
    <source>
        <dbReference type="Proteomes" id="UP000308197"/>
    </source>
</evidence>
<gene>
    <name evidence="5" type="ORF">K466DRAFT_557501</name>
</gene>
<dbReference type="InterPro" id="IPR002893">
    <property type="entry name" value="Znf_MYND"/>
</dbReference>
<keyword evidence="1" id="KW-0479">Metal-binding</keyword>
<evidence type="ECO:0000259" key="4">
    <source>
        <dbReference type="Pfam" id="PF01753"/>
    </source>
</evidence>
<name>A0A5C3P0F5_9APHY</name>
<dbReference type="InParanoid" id="A0A5C3P0F5"/>
<sequence length="387" mass="43656">MLLKSTEKHGKHTGELSRKVKFLCICNRAHFVPDCVCPYAEIKRATCFPYNEQPDLKEYREVCMEFLKIAHPRVLADRAEHGDGEAYLELGLMLIGGTIECTYSIEGALHLFDPLTDRVVAGDRFVGDTVPNDLLAKAHSASAWAYWREWSIHDEEEFYRVFRHRAVLKREFNPKWRIEIQPLFFAAIHASVSAALGLVSEVVLEIGFAFKQYAEQAGIQDVRRMRQFSALWRVVKAREDEIIEMERRSRAKQGKTMSLSDCAAEGCLVQGVPPSTLRRCKGRCPPDLKPCYCSKACQKKDWPAHKAICKPGSIGKQALIEENKEDFATHFGSLILSIEGATEDGGVGNVQPPRPTIDLPGFHPGRAGPQARDTSLRAQLYKLTMYF</sequence>
<dbReference type="Proteomes" id="UP000308197">
    <property type="component" value="Unassembled WGS sequence"/>
</dbReference>
<protein>
    <recommendedName>
        <fullName evidence="4">MYND-type domain-containing protein</fullName>
    </recommendedName>
</protein>
<keyword evidence="6" id="KW-1185">Reference proteome</keyword>
<dbReference type="GO" id="GO:0008270">
    <property type="term" value="F:zinc ion binding"/>
    <property type="evidence" value="ECO:0007669"/>
    <property type="project" value="UniProtKB-KW"/>
</dbReference>
<reference evidence="5 6" key="1">
    <citation type="journal article" date="2019" name="Nat. Ecol. Evol.">
        <title>Megaphylogeny resolves global patterns of mushroom evolution.</title>
        <authorList>
            <person name="Varga T."/>
            <person name="Krizsan K."/>
            <person name="Foldi C."/>
            <person name="Dima B."/>
            <person name="Sanchez-Garcia M."/>
            <person name="Sanchez-Ramirez S."/>
            <person name="Szollosi G.J."/>
            <person name="Szarkandi J.G."/>
            <person name="Papp V."/>
            <person name="Albert L."/>
            <person name="Andreopoulos W."/>
            <person name="Angelini C."/>
            <person name="Antonin V."/>
            <person name="Barry K.W."/>
            <person name="Bougher N.L."/>
            <person name="Buchanan P."/>
            <person name="Buyck B."/>
            <person name="Bense V."/>
            <person name="Catcheside P."/>
            <person name="Chovatia M."/>
            <person name="Cooper J."/>
            <person name="Damon W."/>
            <person name="Desjardin D."/>
            <person name="Finy P."/>
            <person name="Geml J."/>
            <person name="Haridas S."/>
            <person name="Hughes K."/>
            <person name="Justo A."/>
            <person name="Karasinski D."/>
            <person name="Kautmanova I."/>
            <person name="Kiss B."/>
            <person name="Kocsube S."/>
            <person name="Kotiranta H."/>
            <person name="LaButti K.M."/>
            <person name="Lechner B.E."/>
            <person name="Liimatainen K."/>
            <person name="Lipzen A."/>
            <person name="Lukacs Z."/>
            <person name="Mihaltcheva S."/>
            <person name="Morgado L.N."/>
            <person name="Niskanen T."/>
            <person name="Noordeloos M.E."/>
            <person name="Ohm R.A."/>
            <person name="Ortiz-Santana B."/>
            <person name="Ovrebo C."/>
            <person name="Racz N."/>
            <person name="Riley R."/>
            <person name="Savchenko A."/>
            <person name="Shiryaev A."/>
            <person name="Soop K."/>
            <person name="Spirin V."/>
            <person name="Szebenyi C."/>
            <person name="Tomsovsky M."/>
            <person name="Tulloss R.E."/>
            <person name="Uehling J."/>
            <person name="Grigoriev I.V."/>
            <person name="Vagvolgyi C."/>
            <person name="Papp T."/>
            <person name="Martin F.M."/>
            <person name="Miettinen O."/>
            <person name="Hibbett D.S."/>
            <person name="Nagy L.G."/>
        </authorList>
    </citation>
    <scope>NUCLEOTIDE SEQUENCE [LARGE SCALE GENOMIC DNA]</scope>
    <source>
        <strain evidence="5 6">HHB13444</strain>
    </source>
</reference>